<reference evidence="2" key="2">
    <citation type="journal article" date="2023" name="Int. J. Mol. Sci.">
        <title>De Novo Assembly and Annotation of 11 Diverse Shrub Willow (Salix) Genomes Reveals Novel Gene Organization in Sex-Linked Regions.</title>
        <authorList>
            <person name="Hyden B."/>
            <person name="Feng K."/>
            <person name="Yates T.B."/>
            <person name="Jawdy S."/>
            <person name="Cereghino C."/>
            <person name="Smart L.B."/>
            <person name="Muchero W."/>
        </authorList>
    </citation>
    <scope>NUCLEOTIDE SEQUENCE</scope>
    <source>
        <tissue evidence="2">Shoot tip</tissue>
    </source>
</reference>
<feature type="non-terminal residue" evidence="2">
    <location>
        <position position="144"/>
    </location>
</feature>
<protein>
    <submittedName>
        <fullName evidence="2">Uncharacterized protein</fullName>
    </submittedName>
</protein>
<feature type="compositionally biased region" description="Basic and acidic residues" evidence="1">
    <location>
        <begin position="120"/>
        <end position="136"/>
    </location>
</feature>
<dbReference type="AlphaFoldDB" id="A0A9Q0VQ68"/>
<evidence type="ECO:0000256" key="1">
    <source>
        <dbReference type="SAM" id="MobiDB-lite"/>
    </source>
</evidence>
<keyword evidence="3" id="KW-1185">Reference proteome</keyword>
<proteinExistence type="predicted"/>
<feature type="region of interest" description="Disordered" evidence="1">
    <location>
        <begin position="120"/>
        <end position="144"/>
    </location>
</feature>
<organism evidence="2 3">
    <name type="scientific">Salix koriyanagi</name>
    <dbReference type="NCBI Taxonomy" id="2511006"/>
    <lineage>
        <taxon>Eukaryota</taxon>
        <taxon>Viridiplantae</taxon>
        <taxon>Streptophyta</taxon>
        <taxon>Embryophyta</taxon>
        <taxon>Tracheophyta</taxon>
        <taxon>Spermatophyta</taxon>
        <taxon>Magnoliopsida</taxon>
        <taxon>eudicotyledons</taxon>
        <taxon>Gunneridae</taxon>
        <taxon>Pentapetalae</taxon>
        <taxon>rosids</taxon>
        <taxon>fabids</taxon>
        <taxon>Malpighiales</taxon>
        <taxon>Salicaceae</taxon>
        <taxon>Saliceae</taxon>
        <taxon>Salix</taxon>
    </lineage>
</organism>
<name>A0A9Q0VQ68_9ROSI</name>
<reference evidence="2" key="1">
    <citation type="submission" date="2022-11" db="EMBL/GenBank/DDBJ databases">
        <authorList>
            <person name="Hyden B.L."/>
            <person name="Feng K."/>
            <person name="Yates T."/>
            <person name="Jawdy S."/>
            <person name="Smart L.B."/>
            <person name="Muchero W."/>
        </authorList>
    </citation>
    <scope>NUCLEOTIDE SEQUENCE</scope>
    <source>
        <tissue evidence="2">Shoot tip</tissue>
    </source>
</reference>
<evidence type="ECO:0000313" key="2">
    <source>
        <dbReference type="EMBL" id="KAJ6752986.1"/>
    </source>
</evidence>
<comment type="caution">
    <text evidence="2">The sequence shown here is derived from an EMBL/GenBank/DDBJ whole genome shotgun (WGS) entry which is preliminary data.</text>
</comment>
<gene>
    <name evidence="2" type="ORF">OIU74_027766</name>
</gene>
<dbReference type="EMBL" id="JAPFFM010000008">
    <property type="protein sequence ID" value="KAJ6752986.1"/>
    <property type="molecule type" value="Genomic_DNA"/>
</dbReference>
<sequence>MISFLYFFRSSHHSFSSANHLPPFPSFPSAFLSSDPRPPFLFRSSHHFPFISSQTQQPHQPLLPVAPLFSFPFFISSLAVLQSQAAAPFPHFLFCFFSSPHRQTHTDQPILTLLHSSSRTEHPHLGQIKDEQEGRRTAQQPVLS</sequence>
<evidence type="ECO:0000313" key="3">
    <source>
        <dbReference type="Proteomes" id="UP001151752"/>
    </source>
</evidence>
<accession>A0A9Q0VQ68</accession>
<dbReference type="Proteomes" id="UP001151752">
    <property type="component" value="Unassembled WGS sequence"/>
</dbReference>